<dbReference type="Proteomes" id="UP000783934">
    <property type="component" value="Unassembled WGS sequence"/>
</dbReference>
<evidence type="ECO:0000313" key="3">
    <source>
        <dbReference type="Proteomes" id="UP000783934"/>
    </source>
</evidence>
<keyword evidence="1" id="KW-0812">Transmembrane</keyword>
<feature type="transmembrane region" description="Helical" evidence="1">
    <location>
        <begin position="21"/>
        <end position="40"/>
    </location>
</feature>
<dbReference type="RefSeq" id="WP_268235101.1">
    <property type="nucleotide sequence ID" value="NZ_BMCQ01000001.1"/>
</dbReference>
<evidence type="ECO:0000313" key="2">
    <source>
        <dbReference type="EMBL" id="NJB64913.1"/>
    </source>
</evidence>
<dbReference type="EMBL" id="JAATIZ010000002">
    <property type="protein sequence ID" value="NJB64913.1"/>
    <property type="molecule type" value="Genomic_DNA"/>
</dbReference>
<name>A0ABX0WP01_9BURK</name>
<protein>
    <submittedName>
        <fullName evidence="2">Uncharacterized protein</fullName>
    </submittedName>
</protein>
<sequence length="42" mass="4668">MRKTARLYTGSALLYSAGQRMLGAVIVIVLMWLLSAWALGWV</sequence>
<organism evidence="2 3">
    <name type="scientific">Paenalcaligenes hominis</name>
    <dbReference type="NCBI Taxonomy" id="643674"/>
    <lineage>
        <taxon>Bacteria</taxon>
        <taxon>Pseudomonadati</taxon>
        <taxon>Pseudomonadota</taxon>
        <taxon>Betaproteobacteria</taxon>
        <taxon>Burkholderiales</taxon>
        <taxon>Alcaligenaceae</taxon>
        <taxon>Paenalcaligenes</taxon>
    </lineage>
</organism>
<gene>
    <name evidence="2" type="ORF">GGR41_001142</name>
</gene>
<accession>A0ABX0WP01</accession>
<evidence type="ECO:0000256" key="1">
    <source>
        <dbReference type="SAM" id="Phobius"/>
    </source>
</evidence>
<proteinExistence type="predicted"/>
<reference evidence="2 3" key="1">
    <citation type="submission" date="2020-03" db="EMBL/GenBank/DDBJ databases">
        <title>Genomic Encyclopedia of Type Strains, Phase IV (KMG-IV): sequencing the most valuable type-strain genomes for metagenomic binning, comparative biology and taxonomic classification.</title>
        <authorList>
            <person name="Goeker M."/>
        </authorList>
    </citation>
    <scope>NUCLEOTIDE SEQUENCE [LARGE SCALE GENOMIC DNA]</scope>
    <source>
        <strain evidence="2 3">DSM 26613</strain>
    </source>
</reference>
<keyword evidence="3" id="KW-1185">Reference proteome</keyword>
<comment type="caution">
    <text evidence="2">The sequence shown here is derived from an EMBL/GenBank/DDBJ whole genome shotgun (WGS) entry which is preliminary data.</text>
</comment>
<keyword evidence="1" id="KW-0472">Membrane</keyword>
<keyword evidence="1" id="KW-1133">Transmembrane helix</keyword>